<reference evidence="6 7" key="1">
    <citation type="submission" date="2024-06" db="EMBL/GenBank/DDBJ databases">
        <title>Sorghum-associated microbial communities from plants grown in Nebraska, USA.</title>
        <authorList>
            <person name="Schachtman D."/>
        </authorList>
    </citation>
    <scope>NUCLEOTIDE SEQUENCE [LARGE SCALE GENOMIC DNA]</scope>
    <source>
        <strain evidence="6 7">2709</strain>
    </source>
</reference>
<dbReference type="Pfam" id="PF03466">
    <property type="entry name" value="LysR_substrate"/>
    <property type="match status" value="1"/>
</dbReference>
<dbReference type="PANTHER" id="PTHR30419">
    <property type="entry name" value="HTH-TYPE TRANSCRIPTIONAL REGULATOR YBHD"/>
    <property type="match status" value="1"/>
</dbReference>
<dbReference type="Pfam" id="PF00126">
    <property type="entry name" value="HTH_1"/>
    <property type="match status" value="1"/>
</dbReference>
<evidence type="ECO:0000256" key="2">
    <source>
        <dbReference type="ARBA" id="ARBA00023015"/>
    </source>
</evidence>
<comment type="caution">
    <text evidence="6">The sequence shown here is derived from an EMBL/GenBank/DDBJ whole genome shotgun (WGS) entry which is preliminary data.</text>
</comment>
<evidence type="ECO:0000256" key="3">
    <source>
        <dbReference type="ARBA" id="ARBA00023125"/>
    </source>
</evidence>
<keyword evidence="3" id="KW-0238">DNA-binding</keyword>
<evidence type="ECO:0000313" key="6">
    <source>
        <dbReference type="EMBL" id="MET4580141.1"/>
    </source>
</evidence>
<gene>
    <name evidence="6" type="ORF">ABIE13_005280</name>
</gene>
<keyword evidence="7" id="KW-1185">Reference proteome</keyword>
<dbReference type="InterPro" id="IPR000847">
    <property type="entry name" value="LysR_HTH_N"/>
</dbReference>
<keyword evidence="2" id="KW-0805">Transcription regulation</keyword>
<dbReference type="SUPFAM" id="SSF53850">
    <property type="entry name" value="Periplasmic binding protein-like II"/>
    <property type="match status" value="1"/>
</dbReference>
<dbReference type="EMBL" id="JBEPSH010000014">
    <property type="protein sequence ID" value="MET4580141.1"/>
    <property type="molecule type" value="Genomic_DNA"/>
</dbReference>
<dbReference type="SUPFAM" id="SSF46785">
    <property type="entry name" value="Winged helix' DNA-binding domain"/>
    <property type="match status" value="1"/>
</dbReference>
<proteinExistence type="inferred from homology"/>
<dbReference type="InterPro" id="IPR036390">
    <property type="entry name" value="WH_DNA-bd_sf"/>
</dbReference>
<evidence type="ECO:0000256" key="1">
    <source>
        <dbReference type="ARBA" id="ARBA00009437"/>
    </source>
</evidence>
<protein>
    <submittedName>
        <fullName evidence="6">LysR family transcriptional regulator of abg operon</fullName>
    </submittedName>
</protein>
<dbReference type="PROSITE" id="PS50931">
    <property type="entry name" value="HTH_LYSR"/>
    <property type="match status" value="1"/>
</dbReference>
<dbReference type="PANTHER" id="PTHR30419:SF30">
    <property type="entry name" value="LYSR FAMILY TRANSCRIPTIONAL REGULATOR"/>
    <property type="match status" value="1"/>
</dbReference>
<organism evidence="6 7">
    <name type="scientific">Ottowia thiooxydans</name>
    <dbReference type="NCBI Taxonomy" id="219182"/>
    <lineage>
        <taxon>Bacteria</taxon>
        <taxon>Pseudomonadati</taxon>
        <taxon>Pseudomonadota</taxon>
        <taxon>Betaproteobacteria</taxon>
        <taxon>Burkholderiales</taxon>
        <taxon>Comamonadaceae</taxon>
        <taxon>Ottowia</taxon>
    </lineage>
</organism>
<dbReference type="InterPro" id="IPR036388">
    <property type="entry name" value="WH-like_DNA-bd_sf"/>
</dbReference>
<keyword evidence="4" id="KW-0804">Transcription</keyword>
<accession>A0ABV2QGI0</accession>
<dbReference type="InterPro" id="IPR050950">
    <property type="entry name" value="HTH-type_LysR_regulators"/>
</dbReference>
<evidence type="ECO:0000259" key="5">
    <source>
        <dbReference type="PROSITE" id="PS50931"/>
    </source>
</evidence>
<dbReference type="Gene3D" id="1.10.10.10">
    <property type="entry name" value="Winged helix-like DNA-binding domain superfamily/Winged helix DNA-binding domain"/>
    <property type="match status" value="1"/>
</dbReference>
<sequence>MKRMKVHQLRYLTVVASEGSIRAAARTLGVTQATVTQGLRELEAHAQIALLTRHGGGASLTPAGLDLVSHAQRVLAQLRQADETLARHRDSATPQRLSIGITPWVAQTLIPLTVPLFRQALPHVQLEMFDGLSALAYPRLREGSLDLMVGRIAPDSAMRGLQALPLFSYEMTVAASRTHPRVAAQSIAELLEDDWILNFTPSEQPTLMHNLFRQHGLEQPLHRIHLAHSASLMLTLVKRTNMLTFCPWPLVETDELRHSLAALQLKESFNTNVVGLVRRAHEAPSHAASLFIEFFLRQVSAWESSQDAQLRRVLHTVDLLNSSAWTSY</sequence>
<evidence type="ECO:0000256" key="4">
    <source>
        <dbReference type="ARBA" id="ARBA00023163"/>
    </source>
</evidence>
<dbReference type="Gene3D" id="3.40.190.290">
    <property type="match status" value="1"/>
</dbReference>
<dbReference type="InterPro" id="IPR005119">
    <property type="entry name" value="LysR_subst-bd"/>
</dbReference>
<name>A0ABV2QGI0_9BURK</name>
<feature type="domain" description="HTH lysR-type" evidence="5">
    <location>
        <begin position="4"/>
        <end position="61"/>
    </location>
</feature>
<comment type="similarity">
    <text evidence="1">Belongs to the LysR transcriptional regulatory family.</text>
</comment>
<evidence type="ECO:0000313" key="7">
    <source>
        <dbReference type="Proteomes" id="UP001549320"/>
    </source>
</evidence>
<dbReference type="Proteomes" id="UP001549320">
    <property type="component" value="Unassembled WGS sequence"/>
</dbReference>